<gene>
    <name evidence="4" type="ORF">OBE_12014</name>
</gene>
<dbReference type="InterPro" id="IPR029510">
    <property type="entry name" value="Ald_DH_CS_GLU"/>
</dbReference>
<dbReference type="AlphaFoldDB" id="K1SGR3"/>
<dbReference type="InterPro" id="IPR015590">
    <property type="entry name" value="Aldehyde_DH_dom"/>
</dbReference>
<dbReference type="GO" id="GO:0016620">
    <property type="term" value="F:oxidoreductase activity, acting on the aldehyde or oxo group of donors, NAD or NADP as acceptor"/>
    <property type="evidence" value="ECO:0007669"/>
    <property type="project" value="InterPro"/>
</dbReference>
<dbReference type="Pfam" id="PF00171">
    <property type="entry name" value="Aldedh"/>
    <property type="match status" value="1"/>
</dbReference>
<dbReference type="InterPro" id="IPR016162">
    <property type="entry name" value="Ald_DH_N"/>
</dbReference>
<organism evidence="4">
    <name type="scientific">human gut metagenome</name>
    <dbReference type="NCBI Taxonomy" id="408170"/>
    <lineage>
        <taxon>unclassified sequences</taxon>
        <taxon>metagenomes</taxon>
        <taxon>organismal metagenomes</taxon>
    </lineage>
</organism>
<dbReference type="FunFam" id="3.40.605.10:FF:000007">
    <property type="entry name" value="NAD/NADP-dependent betaine aldehyde dehydrogenase"/>
    <property type="match status" value="1"/>
</dbReference>
<name>K1SGR3_9ZZZZ</name>
<evidence type="ECO:0000313" key="4">
    <source>
        <dbReference type="EMBL" id="EKC54574.1"/>
    </source>
</evidence>
<keyword evidence="2" id="KW-0560">Oxidoreductase</keyword>
<dbReference type="PROSITE" id="PS00070">
    <property type="entry name" value="ALDEHYDE_DEHYDR_CYS"/>
    <property type="match status" value="1"/>
</dbReference>
<evidence type="ECO:0000259" key="3">
    <source>
        <dbReference type="Pfam" id="PF00171"/>
    </source>
</evidence>
<dbReference type="PANTHER" id="PTHR43353">
    <property type="entry name" value="SUCCINATE-SEMIALDEHYDE DEHYDROGENASE, MITOCHONDRIAL"/>
    <property type="match status" value="1"/>
</dbReference>
<dbReference type="InterPro" id="IPR016161">
    <property type="entry name" value="Ald_DH/histidinol_DH"/>
</dbReference>
<dbReference type="InterPro" id="IPR016160">
    <property type="entry name" value="Ald_DH_CS_CYS"/>
</dbReference>
<dbReference type="Gene3D" id="3.40.605.10">
    <property type="entry name" value="Aldehyde Dehydrogenase, Chain A, domain 1"/>
    <property type="match status" value="1"/>
</dbReference>
<dbReference type="EMBL" id="AJWZ01008267">
    <property type="protein sequence ID" value="EKC54574.1"/>
    <property type="molecule type" value="Genomic_DNA"/>
</dbReference>
<protein>
    <submittedName>
        <fullName evidence="4">Glyceraldehyde-3-phosphate dehydrogenase, NADP-dependent</fullName>
    </submittedName>
</protein>
<dbReference type="FunFam" id="3.40.309.10:FF:000009">
    <property type="entry name" value="Aldehyde dehydrogenase A"/>
    <property type="match status" value="1"/>
</dbReference>
<feature type="domain" description="Aldehyde dehydrogenase" evidence="3">
    <location>
        <begin position="15"/>
        <end position="471"/>
    </location>
</feature>
<sequence length="478" mass="51697">MKNLIGGEKLDASNGAVIEVINPATKEVIDTVPNSTVEDVDIAVKMAKNSQKEWEKVSIHERGEILLKFASLVEEKKEELATLLCNETGKPIKEARAEIGNMKMFVSSYVEKARHDYGNVIPAGSEPGQEKTIQFTVQAPLGVVACIIPFNFPSDLFGQKVPSALVMGNSVIVKPSTYNPLTLHRYCELLQEAGVPNGVINCVSGDGPIVGEALAMHPDVNLISVTGSTKVGAEVMGNASKNITHVMLELGGNDAFILDKDGDIDLAVEELVWGRLYNTGQVCCASKRFLVHKDIKDEFIRKAIAKISTLRVGMPLDESTDIGCLINENAAIRVSDQVKETVSQGANIVVGGRRKGAFFEPTIIDNVTKDMDVMKNMEIFGPVIPVCTFENIDEAIEIANQSSYGLCGCIFTRDMKNAFKVANSLEVGGAVINGASFFRSAEMPFGGWKHSGIGNEGVSTTLKEMSRTKTIVLKNILD</sequence>
<dbReference type="Gene3D" id="3.40.309.10">
    <property type="entry name" value="Aldehyde Dehydrogenase, Chain A, domain 2"/>
    <property type="match status" value="1"/>
</dbReference>
<evidence type="ECO:0000256" key="2">
    <source>
        <dbReference type="ARBA" id="ARBA00023002"/>
    </source>
</evidence>
<proteinExistence type="inferred from homology"/>
<dbReference type="InterPro" id="IPR016163">
    <property type="entry name" value="Ald_DH_C"/>
</dbReference>
<dbReference type="PROSITE" id="PS00687">
    <property type="entry name" value="ALDEHYDE_DEHYDR_GLU"/>
    <property type="match status" value="1"/>
</dbReference>
<reference evidence="4" key="1">
    <citation type="journal article" date="2013" name="Environ. Microbiol.">
        <title>Microbiota from the distal guts of lean and obese adolescents exhibit partial functional redundancy besides clear differences in community structure.</title>
        <authorList>
            <person name="Ferrer M."/>
            <person name="Ruiz A."/>
            <person name="Lanza F."/>
            <person name="Haange S.B."/>
            <person name="Oberbach A."/>
            <person name="Till H."/>
            <person name="Bargiela R."/>
            <person name="Campoy C."/>
            <person name="Segura M.T."/>
            <person name="Richter M."/>
            <person name="von Bergen M."/>
            <person name="Seifert J."/>
            <person name="Suarez A."/>
        </authorList>
    </citation>
    <scope>NUCLEOTIDE SEQUENCE</scope>
</reference>
<dbReference type="SUPFAM" id="SSF53720">
    <property type="entry name" value="ALDH-like"/>
    <property type="match status" value="1"/>
</dbReference>
<comment type="similarity">
    <text evidence="1">Belongs to the aldehyde dehydrogenase family.</text>
</comment>
<accession>K1SGR3</accession>
<dbReference type="InterPro" id="IPR050740">
    <property type="entry name" value="Aldehyde_DH_Superfamily"/>
</dbReference>
<dbReference type="PANTHER" id="PTHR43353:SF5">
    <property type="entry name" value="SUCCINATE-SEMIALDEHYDE DEHYDROGENASE, MITOCHONDRIAL"/>
    <property type="match status" value="1"/>
</dbReference>
<evidence type="ECO:0000256" key="1">
    <source>
        <dbReference type="ARBA" id="ARBA00009986"/>
    </source>
</evidence>
<comment type="caution">
    <text evidence="4">The sequence shown here is derived from an EMBL/GenBank/DDBJ whole genome shotgun (WGS) entry which is preliminary data.</text>
</comment>